<dbReference type="EMBL" id="GBRH01201952">
    <property type="protein sequence ID" value="JAD95943.1"/>
    <property type="molecule type" value="Transcribed_RNA"/>
</dbReference>
<sequence length="53" mass="6109">MMLQCGELLSLLLNYVRNQMILRCPFRKGNLSLNSRRCSLLSWKSGDFTPSNC</sequence>
<name>A0A0A9EA76_ARUDO</name>
<protein>
    <submittedName>
        <fullName evidence="1">Uncharacterized protein</fullName>
    </submittedName>
</protein>
<dbReference type="AlphaFoldDB" id="A0A0A9EA76"/>
<evidence type="ECO:0000313" key="1">
    <source>
        <dbReference type="EMBL" id="JAD95943.1"/>
    </source>
</evidence>
<proteinExistence type="predicted"/>
<reference evidence="1" key="1">
    <citation type="submission" date="2014-09" db="EMBL/GenBank/DDBJ databases">
        <authorList>
            <person name="Magalhaes I.L.F."/>
            <person name="Oliveira U."/>
            <person name="Santos F.R."/>
            <person name="Vidigal T.H.D.A."/>
            <person name="Brescovit A.D."/>
            <person name="Santos A.J."/>
        </authorList>
    </citation>
    <scope>NUCLEOTIDE SEQUENCE</scope>
    <source>
        <tissue evidence="1">Shoot tissue taken approximately 20 cm above the soil surface</tissue>
    </source>
</reference>
<reference evidence="1" key="2">
    <citation type="journal article" date="2015" name="Data Brief">
        <title>Shoot transcriptome of the giant reed, Arundo donax.</title>
        <authorList>
            <person name="Barrero R.A."/>
            <person name="Guerrero F.D."/>
            <person name="Moolhuijzen P."/>
            <person name="Goolsby J.A."/>
            <person name="Tidwell J."/>
            <person name="Bellgard S.E."/>
            <person name="Bellgard M.I."/>
        </authorList>
    </citation>
    <scope>NUCLEOTIDE SEQUENCE</scope>
    <source>
        <tissue evidence="1">Shoot tissue taken approximately 20 cm above the soil surface</tissue>
    </source>
</reference>
<organism evidence="1">
    <name type="scientific">Arundo donax</name>
    <name type="common">Giant reed</name>
    <name type="synonym">Donax arundinaceus</name>
    <dbReference type="NCBI Taxonomy" id="35708"/>
    <lineage>
        <taxon>Eukaryota</taxon>
        <taxon>Viridiplantae</taxon>
        <taxon>Streptophyta</taxon>
        <taxon>Embryophyta</taxon>
        <taxon>Tracheophyta</taxon>
        <taxon>Spermatophyta</taxon>
        <taxon>Magnoliopsida</taxon>
        <taxon>Liliopsida</taxon>
        <taxon>Poales</taxon>
        <taxon>Poaceae</taxon>
        <taxon>PACMAD clade</taxon>
        <taxon>Arundinoideae</taxon>
        <taxon>Arundineae</taxon>
        <taxon>Arundo</taxon>
    </lineage>
</organism>
<accession>A0A0A9EA76</accession>